<keyword evidence="1" id="KW-1133">Transmembrane helix</keyword>
<feature type="transmembrane region" description="Helical" evidence="1">
    <location>
        <begin position="12"/>
        <end position="30"/>
    </location>
</feature>
<keyword evidence="1" id="KW-0472">Membrane</keyword>
<reference evidence="2 3" key="1">
    <citation type="journal article" date="2016" name="Nat. Commun.">
        <title>Thousands of microbial genomes shed light on interconnected biogeochemical processes in an aquifer system.</title>
        <authorList>
            <person name="Anantharaman K."/>
            <person name="Brown C.T."/>
            <person name="Hug L.A."/>
            <person name="Sharon I."/>
            <person name="Castelle C.J."/>
            <person name="Probst A.J."/>
            <person name="Thomas B.C."/>
            <person name="Singh A."/>
            <person name="Wilkins M.J."/>
            <person name="Karaoz U."/>
            <person name="Brodie E.L."/>
            <person name="Williams K.H."/>
            <person name="Hubbard S.S."/>
            <person name="Banfield J.F."/>
        </authorList>
    </citation>
    <scope>NUCLEOTIDE SEQUENCE [LARGE SCALE GENOMIC DNA]</scope>
</reference>
<protein>
    <submittedName>
        <fullName evidence="2">Uncharacterized protein</fullName>
    </submittedName>
</protein>
<sequence length="82" mass="9006">MNLKSKLKINIAVLVAAIFSDAVFIGLIIADIARNEDEKVLIAFLLVSSLVLTVGAILALVLSVWIVLGRRYLERNIKEDAK</sequence>
<name>A0A1F7Y215_9BACT</name>
<evidence type="ECO:0000313" key="3">
    <source>
        <dbReference type="Proteomes" id="UP000176741"/>
    </source>
</evidence>
<evidence type="ECO:0000256" key="1">
    <source>
        <dbReference type="SAM" id="Phobius"/>
    </source>
</evidence>
<gene>
    <name evidence="2" type="ORF">A2771_01605</name>
</gene>
<keyword evidence="1" id="KW-0812">Transmembrane</keyword>
<dbReference type="AlphaFoldDB" id="A0A1F7Y215"/>
<organism evidence="2 3">
    <name type="scientific">Candidatus Woesebacteria bacterium RIFCSPHIGHO2_01_FULL_38_26b</name>
    <dbReference type="NCBI Taxonomy" id="1802491"/>
    <lineage>
        <taxon>Bacteria</taxon>
        <taxon>Candidatus Woeseibacteriota</taxon>
    </lineage>
</organism>
<comment type="caution">
    <text evidence="2">The sequence shown here is derived from an EMBL/GenBank/DDBJ whole genome shotgun (WGS) entry which is preliminary data.</text>
</comment>
<proteinExistence type="predicted"/>
<feature type="transmembrane region" description="Helical" evidence="1">
    <location>
        <begin position="42"/>
        <end position="68"/>
    </location>
</feature>
<dbReference type="Proteomes" id="UP000176741">
    <property type="component" value="Unassembled WGS sequence"/>
</dbReference>
<accession>A0A1F7Y215</accession>
<evidence type="ECO:0000313" key="2">
    <source>
        <dbReference type="EMBL" id="OGM21312.1"/>
    </source>
</evidence>
<dbReference type="EMBL" id="MGGD01000014">
    <property type="protein sequence ID" value="OGM21312.1"/>
    <property type="molecule type" value="Genomic_DNA"/>
</dbReference>